<sequence length="394" mass="44945">MATSKANKHLLPHMLAPDRKPPLPGLTGIRTFLAVGILFFHYTPPHATYIRPMIEAGFTYIGCFLLISGFVLSYNYAHRADTIKVGRFYAARGSRLYPVYLLSLLVSLGMLHAEWLARPHGEFWTGVVLTPLLLQGWSPTLATFWNTVAWTLSTEAMLYLAFPFINRAKWWPKDAQKLLILFFTFWCCELVLPITYMALNPDHLTNIDRYSSAYWLRLYKYTPLAYVPIFMAGVTLGRLNNARALQDRTKLWMTIGAGIFIVLCFYLAVPHLPYVLLHGGLLTPVFATLIVGLTGVHWISRAFGWGPMGIFGRASFCLYLLHFNLWNVLHDHHAAEHLHLQAFDPWIYYALILLAAYVAYRWVEHPVQSYLLTNFVYKTPKPPVPESPAQTPLG</sequence>
<protein>
    <submittedName>
        <fullName evidence="3">Acyltransferase family protein</fullName>
        <ecNumber evidence="3">2.3.-.-</ecNumber>
    </submittedName>
</protein>
<feature type="transmembrane region" description="Helical" evidence="1">
    <location>
        <begin position="275"/>
        <end position="298"/>
    </location>
</feature>
<keyword evidence="1" id="KW-0812">Transmembrane</keyword>
<accession>A0ABW9KH61</accession>
<comment type="caution">
    <text evidence="3">The sequence shown here is derived from an EMBL/GenBank/DDBJ whole genome shotgun (WGS) entry which is preliminary data.</text>
</comment>
<dbReference type="PANTHER" id="PTHR23028:SF53">
    <property type="entry name" value="ACYL_TRANSF_3 DOMAIN-CONTAINING PROTEIN"/>
    <property type="match status" value="1"/>
</dbReference>
<keyword evidence="3" id="KW-0012">Acyltransferase</keyword>
<feature type="transmembrane region" description="Helical" evidence="1">
    <location>
        <begin position="97"/>
        <end position="117"/>
    </location>
</feature>
<dbReference type="Pfam" id="PF01757">
    <property type="entry name" value="Acyl_transf_3"/>
    <property type="match status" value="1"/>
</dbReference>
<dbReference type="EC" id="2.3.-.-" evidence="3"/>
<feature type="transmembrane region" description="Helical" evidence="1">
    <location>
        <begin position="346"/>
        <end position="363"/>
    </location>
</feature>
<evidence type="ECO:0000313" key="4">
    <source>
        <dbReference type="Proteomes" id="UP001634747"/>
    </source>
</evidence>
<feature type="transmembrane region" description="Helical" evidence="1">
    <location>
        <begin position="144"/>
        <end position="166"/>
    </location>
</feature>
<feature type="transmembrane region" description="Helical" evidence="1">
    <location>
        <begin position="57"/>
        <end position="77"/>
    </location>
</feature>
<feature type="transmembrane region" description="Helical" evidence="1">
    <location>
        <begin position="219"/>
        <end position="239"/>
    </location>
</feature>
<dbReference type="Proteomes" id="UP001634747">
    <property type="component" value="Unassembled WGS sequence"/>
</dbReference>
<dbReference type="InterPro" id="IPR050879">
    <property type="entry name" value="Acyltransferase_3"/>
</dbReference>
<dbReference type="RefSeq" id="WP_263415097.1">
    <property type="nucleotide sequence ID" value="NZ_BAABBH010000001.1"/>
</dbReference>
<evidence type="ECO:0000259" key="2">
    <source>
        <dbReference type="Pfam" id="PF01757"/>
    </source>
</evidence>
<feature type="transmembrane region" description="Helical" evidence="1">
    <location>
        <begin position="178"/>
        <end position="199"/>
    </location>
</feature>
<keyword evidence="4" id="KW-1185">Reference proteome</keyword>
<feature type="domain" description="Acyltransferase 3" evidence="2">
    <location>
        <begin position="25"/>
        <end position="358"/>
    </location>
</feature>
<dbReference type="PANTHER" id="PTHR23028">
    <property type="entry name" value="ACETYLTRANSFERASE"/>
    <property type="match status" value="1"/>
</dbReference>
<dbReference type="EMBL" id="JBJYXY010000001">
    <property type="protein sequence ID" value="MFN2975124.1"/>
    <property type="molecule type" value="Genomic_DNA"/>
</dbReference>
<feature type="transmembrane region" description="Helical" evidence="1">
    <location>
        <begin position="21"/>
        <end position="42"/>
    </location>
</feature>
<feature type="transmembrane region" description="Helical" evidence="1">
    <location>
        <begin position="251"/>
        <end position="269"/>
    </location>
</feature>
<dbReference type="InterPro" id="IPR002656">
    <property type="entry name" value="Acyl_transf_3_dom"/>
</dbReference>
<gene>
    <name evidence="3" type="ORF">ACK2TP_05060</name>
</gene>
<proteinExistence type="predicted"/>
<organism evidence="3 4">
    <name type="scientific">Terriglobus aquaticus</name>
    <dbReference type="NCBI Taxonomy" id="940139"/>
    <lineage>
        <taxon>Bacteria</taxon>
        <taxon>Pseudomonadati</taxon>
        <taxon>Acidobacteriota</taxon>
        <taxon>Terriglobia</taxon>
        <taxon>Terriglobales</taxon>
        <taxon>Acidobacteriaceae</taxon>
        <taxon>Terriglobus</taxon>
    </lineage>
</organism>
<feature type="transmembrane region" description="Helical" evidence="1">
    <location>
        <begin position="310"/>
        <end position="326"/>
    </location>
</feature>
<dbReference type="GO" id="GO:0016746">
    <property type="term" value="F:acyltransferase activity"/>
    <property type="evidence" value="ECO:0007669"/>
    <property type="project" value="UniProtKB-KW"/>
</dbReference>
<evidence type="ECO:0000313" key="3">
    <source>
        <dbReference type="EMBL" id="MFN2975124.1"/>
    </source>
</evidence>
<evidence type="ECO:0000256" key="1">
    <source>
        <dbReference type="SAM" id="Phobius"/>
    </source>
</evidence>
<keyword evidence="1" id="KW-1133">Transmembrane helix</keyword>
<name>A0ABW9KH61_9BACT</name>
<keyword evidence="1" id="KW-0472">Membrane</keyword>
<keyword evidence="3" id="KW-0808">Transferase</keyword>
<reference evidence="3 4" key="1">
    <citation type="submission" date="2024-12" db="EMBL/GenBank/DDBJ databases">
        <authorList>
            <person name="Lee Y."/>
        </authorList>
    </citation>
    <scope>NUCLEOTIDE SEQUENCE [LARGE SCALE GENOMIC DNA]</scope>
    <source>
        <strain evidence="3 4">03SUJ4</strain>
    </source>
</reference>